<reference evidence="2 3" key="1">
    <citation type="journal article" date="2011" name="J. Bacteriol.">
        <title>Complete genome sequence of the thermoacidophilic crenarchaeon Thermoproteus uzoniensis 768-20.</title>
        <authorList>
            <person name="Mardanov A.V."/>
            <person name="Gumerov V.M."/>
            <person name="Beletsky A.V."/>
            <person name="Prokofeva M.I."/>
            <person name="Bonch-Osmolovskaya E.A."/>
            <person name="Ravin N.V."/>
            <person name="Skryabin K.G."/>
        </authorList>
    </citation>
    <scope>NUCLEOTIDE SEQUENCE [LARGE SCALE GENOMIC DNA]</scope>
    <source>
        <strain evidence="2 3">768-20</strain>
    </source>
</reference>
<evidence type="ECO:0000256" key="1">
    <source>
        <dbReference type="ARBA" id="ARBA00022801"/>
    </source>
</evidence>
<gene>
    <name evidence="2" type="ordered locus">TUZN_1244</name>
</gene>
<dbReference type="HOGENOM" id="CLU_711017_0_0_2"/>
<protein>
    <submittedName>
        <fullName evidence="2">Amidohydrolase</fullName>
    </submittedName>
</protein>
<dbReference type="Gene3D" id="3.20.20.140">
    <property type="entry name" value="Metal-dependent hydrolases"/>
    <property type="match status" value="1"/>
</dbReference>
<dbReference type="KEGG" id="tuz:TUZN_1244"/>
<dbReference type="RefSeq" id="WP_013680057.1">
    <property type="nucleotide sequence ID" value="NC_015315.1"/>
</dbReference>
<dbReference type="OrthoDB" id="42910at2157"/>
<dbReference type="EMBL" id="CP002590">
    <property type="protein sequence ID" value="AEA12721.1"/>
    <property type="molecule type" value="Genomic_DNA"/>
</dbReference>
<dbReference type="AlphaFoldDB" id="F2L0Q6"/>
<dbReference type="PANTHER" id="PTHR43794">
    <property type="entry name" value="AMINOHYDROLASE SSNA-RELATED"/>
    <property type="match status" value="1"/>
</dbReference>
<dbReference type="STRING" id="999630.TUZN_1244"/>
<dbReference type="Proteomes" id="UP000008138">
    <property type="component" value="Chromosome"/>
</dbReference>
<evidence type="ECO:0000313" key="3">
    <source>
        <dbReference type="Proteomes" id="UP000008138"/>
    </source>
</evidence>
<keyword evidence="3" id="KW-1185">Reference proteome</keyword>
<dbReference type="GO" id="GO:0016787">
    <property type="term" value="F:hydrolase activity"/>
    <property type="evidence" value="ECO:0007669"/>
    <property type="project" value="UniProtKB-KW"/>
</dbReference>
<evidence type="ECO:0000313" key="2">
    <source>
        <dbReference type="EMBL" id="AEA12721.1"/>
    </source>
</evidence>
<dbReference type="InterPro" id="IPR050287">
    <property type="entry name" value="MTA/SAH_deaminase"/>
</dbReference>
<dbReference type="eggNOG" id="arCOG00692">
    <property type="taxonomic scope" value="Archaea"/>
</dbReference>
<sequence>MVVVRAKYVLWGADLEVVEDGVVEVDDEGKVAGIGKYSGQISLDLGNAVLMPQLVDAHIHPLDVAMADRDDYYIDDLVGWPHGVKYHFLRRLVAKRRHLRPLEALARRARRYGIGCVVAYAEYAAGDVEAAFKKYGVDALAFQEAHGDMPEHPYVQVASPLDHPPEYLKELRRRHKLVSTHVSETEDCHEAGDLDLALKILDADVLVHLVYATAEEIEAIPRGKAVVINPRANAYFVGRLPDVPSLMPLRPLLGTDNAFVNEPDIWAEVKFLHAYGRTRGWDLDERDLLKMATTWPWEKLRCGSPIDVGLRAKALAVALPYPTHNVYKFLARRAGAQDVLAFIEGDEVVFQHEI</sequence>
<reference key="2">
    <citation type="submission" date="2011-03" db="EMBL/GenBank/DDBJ databases">
        <title>Complete genome sequence of the thermoacidophilic crenarchaeon Thermoproteus uzoniensis 768-20.</title>
        <authorList>
            <person name="Mardanov A.V."/>
            <person name="Gumerov V.M."/>
            <person name="Beletsky A.V."/>
            <person name="Prokofeva M.I."/>
            <person name="Bonch-Osmolovskaya E.A."/>
            <person name="Ravin N.V."/>
            <person name="Skryabin K.G."/>
        </authorList>
    </citation>
    <scope>NUCLEOTIDE SEQUENCE</scope>
    <source>
        <strain>768-20</strain>
    </source>
</reference>
<proteinExistence type="predicted"/>
<dbReference type="InterPro" id="IPR032466">
    <property type="entry name" value="Metal_Hydrolase"/>
</dbReference>
<name>F2L0Q6_THEU7</name>
<keyword evidence="1" id="KW-0378">Hydrolase</keyword>
<accession>F2L0Q6</accession>
<dbReference type="SUPFAM" id="SSF51556">
    <property type="entry name" value="Metallo-dependent hydrolases"/>
    <property type="match status" value="1"/>
</dbReference>
<dbReference type="GeneID" id="10360772"/>
<organism evidence="2 3">
    <name type="scientific">Thermoproteus uzoniensis (strain 768-20)</name>
    <dbReference type="NCBI Taxonomy" id="999630"/>
    <lineage>
        <taxon>Archaea</taxon>
        <taxon>Thermoproteota</taxon>
        <taxon>Thermoprotei</taxon>
        <taxon>Thermoproteales</taxon>
        <taxon>Thermoproteaceae</taxon>
        <taxon>Thermoproteus</taxon>
    </lineage>
</organism>
<dbReference type="PANTHER" id="PTHR43794:SF11">
    <property type="entry name" value="AMIDOHYDROLASE-RELATED DOMAIN-CONTAINING PROTEIN"/>
    <property type="match status" value="1"/>
</dbReference>